<dbReference type="Proteomes" id="UP001163550">
    <property type="component" value="Chromosome"/>
</dbReference>
<evidence type="ECO:0000313" key="2">
    <source>
        <dbReference type="Proteomes" id="UP001163550"/>
    </source>
</evidence>
<dbReference type="EMBL" id="CP087994">
    <property type="protein sequence ID" value="UYO62810.1"/>
    <property type="molecule type" value="Genomic_DNA"/>
</dbReference>
<dbReference type="RefSeq" id="WP_263992838.1">
    <property type="nucleotide sequence ID" value="NZ_CP087994.1"/>
</dbReference>
<organism evidence="1 2">
    <name type="scientific">Acetobacterium wieringae</name>
    <dbReference type="NCBI Taxonomy" id="52694"/>
    <lineage>
        <taxon>Bacteria</taxon>
        <taxon>Bacillati</taxon>
        <taxon>Bacillota</taxon>
        <taxon>Clostridia</taxon>
        <taxon>Eubacteriales</taxon>
        <taxon>Eubacteriaceae</taxon>
        <taxon>Acetobacterium</taxon>
    </lineage>
</organism>
<evidence type="ECO:0000313" key="1">
    <source>
        <dbReference type="EMBL" id="UYO62810.1"/>
    </source>
</evidence>
<keyword evidence="2" id="KW-1185">Reference proteome</keyword>
<proteinExistence type="predicted"/>
<accession>A0ABY6HE50</accession>
<protein>
    <submittedName>
        <fullName evidence="1">Uncharacterized protein</fullName>
    </submittedName>
</protein>
<reference evidence="1" key="1">
    <citation type="submission" date="2021-11" db="EMBL/GenBank/DDBJ databases">
        <title>Isoprene-degrading acetogen.</title>
        <authorList>
            <person name="Yang Y."/>
            <person name="Jin H."/>
            <person name="Yan J."/>
        </authorList>
    </citation>
    <scope>NUCLEOTIDE SEQUENCE</scope>
    <source>
        <strain evidence="1">Berkeley</strain>
    </source>
</reference>
<name>A0ABY6HE50_9FIRM</name>
<gene>
    <name evidence="1" type="ORF">LNN31_18910</name>
</gene>
<sequence length="77" mass="8523">MKNKYCGFIEILYKDGTSDAFSASTGLLRKIGAELLKGDCLISIHRRDGKCTEIFSSTVNEVYIVIGPRIVLRRVAA</sequence>